<evidence type="ECO:0000256" key="5">
    <source>
        <dbReference type="ARBA" id="ARBA00023242"/>
    </source>
</evidence>
<dbReference type="GO" id="GO:0003677">
    <property type="term" value="F:DNA binding"/>
    <property type="evidence" value="ECO:0007669"/>
    <property type="project" value="UniProtKB-KW"/>
</dbReference>
<dbReference type="EMBL" id="EU439937">
    <property type="protein sequence ID" value="ACC77653.1"/>
    <property type="molecule type" value="mRNA"/>
</dbReference>
<dbReference type="GO" id="GO:0005634">
    <property type="term" value="C:nucleus"/>
    <property type="evidence" value="ECO:0007669"/>
    <property type="project" value="UniProtKB-SubCell"/>
</dbReference>
<dbReference type="PANTHER" id="PTHR31719">
    <property type="entry name" value="NAC TRANSCRIPTION FACTOR 56"/>
    <property type="match status" value="1"/>
</dbReference>
<feature type="domain" description="NAC" evidence="7">
    <location>
        <begin position="24"/>
        <end position="176"/>
    </location>
</feature>
<evidence type="ECO:0000256" key="6">
    <source>
        <dbReference type="SAM" id="MobiDB-lite"/>
    </source>
</evidence>
<dbReference type="Gene3D" id="2.170.150.80">
    <property type="entry name" value="NAC domain"/>
    <property type="match status" value="1"/>
</dbReference>
<reference evidence="8" key="1">
    <citation type="submission" date="2008-01" db="EMBL/GenBank/DDBJ databases">
        <title>Isolation and functional validation of water deficit stress induced NAC transcription factor from Eleusine coracana (L.) Gaertn.</title>
        <authorList>
            <person name="Ramegowda H.V."/>
            <person name="Geetha G."/>
            <person name="Nataraja Karaba N."/>
            <person name="Reddy M.K."/>
            <person name="Udayakumar M."/>
        </authorList>
    </citation>
    <scope>NUCLEOTIDE SEQUENCE</scope>
</reference>
<dbReference type="PANTHER" id="PTHR31719:SF249">
    <property type="entry name" value="NAC DOMAIN-CONTAINING PROTEIN 2"/>
    <property type="match status" value="1"/>
</dbReference>
<dbReference type="PROSITE" id="PS51005">
    <property type="entry name" value="NAC"/>
    <property type="match status" value="1"/>
</dbReference>
<evidence type="ECO:0000256" key="2">
    <source>
        <dbReference type="ARBA" id="ARBA00023015"/>
    </source>
</evidence>
<evidence type="ECO:0000259" key="7">
    <source>
        <dbReference type="PROSITE" id="PS51005"/>
    </source>
</evidence>
<keyword evidence="2" id="KW-0805">Transcription regulation</keyword>
<dbReference type="GO" id="GO:0006355">
    <property type="term" value="P:regulation of DNA-templated transcription"/>
    <property type="evidence" value="ECO:0007669"/>
    <property type="project" value="InterPro"/>
</dbReference>
<dbReference type="FunFam" id="2.170.150.80:FF:000004">
    <property type="entry name" value="NAC transcription factor"/>
    <property type="match status" value="1"/>
</dbReference>
<evidence type="ECO:0000256" key="4">
    <source>
        <dbReference type="ARBA" id="ARBA00023163"/>
    </source>
</evidence>
<comment type="subcellular location">
    <subcellularLocation>
        <location evidence="1">Nucleus</location>
    </subcellularLocation>
</comment>
<protein>
    <submittedName>
        <fullName evidence="8">NAC transcription factor</fullName>
    </submittedName>
</protein>
<keyword evidence="5" id="KW-0539">Nucleus</keyword>
<sequence>MTMGGGMMSVPVRRERDAEAELNLPPGFRFHPTDDELVEHYLCRKAAGQRLPVPIIAEVDLYKFDPWDLPDRALFGTGEWYFFTPRDRKYPNGSRPNRAAGNGYWKATGADKPVAPKGRTLGIKKALVFYAGKAPRGVKTDWIMHEYRLADAGRAAAAKKGSLRLDDWVLCRLYNKKNEWEKMQMKKGYRRRHCHCKGGGSRRRHDHLLELALALVGRDPHAGVGDRGQRPVPGARLVPGVPGPGTAAASAADDGAQERRGWTTPPPPARHPSLHRPPAMTTSRACTSGLDMLPPPGGGLLLLALRVAQGQGEPDRPASVAWPPSEVMLSGARWCCWNHHHQSSRRDRPSDERQDGGGGDFAGLQLRPL</sequence>
<dbReference type="InterPro" id="IPR036093">
    <property type="entry name" value="NAC_dom_sf"/>
</dbReference>
<gene>
    <name evidence="8" type="primary">NAC1</name>
</gene>
<name>D2CP29_ELECO</name>
<evidence type="ECO:0000256" key="1">
    <source>
        <dbReference type="ARBA" id="ARBA00004123"/>
    </source>
</evidence>
<dbReference type="AlphaFoldDB" id="D2CP29"/>
<keyword evidence="4" id="KW-0804">Transcription</keyword>
<feature type="region of interest" description="Disordered" evidence="6">
    <location>
        <begin position="239"/>
        <end position="281"/>
    </location>
</feature>
<feature type="compositionally biased region" description="Low complexity" evidence="6">
    <location>
        <begin position="239"/>
        <end position="254"/>
    </location>
</feature>
<proteinExistence type="evidence at transcript level"/>
<dbReference type="SUPFAM" id="SSF101941">
    <property type="entry name" value="NAC domain"/>
    <property type="match status" value="1"/>
</dbReference>
<feature type="region of interest" description="Disordered" evidence="6">
    <location>
        <begin position="341"/>
        <end position="369"/>
    </location>
</feature>
<keyword evidence="3" id="KW-0238">DNA-binding</keyword>
<dbReference type="SMR" id="D2CP29"/>
<evidence type="ECO:0000256" key="3">
    <source>
        <dbReference type="ARBA" id="ARBA00023125"/>
    </source>
</evidence>
<evidence type="ECO:0000313" key="8">
    <source>
        <dbReference type="EMBL" id="ACC77653.1"/>
    </source>
</evidence>
<organism evidence="8">
    <name type="scientific">Eleusine coracana</name>
    <name type="common">Indian finger millet</name>
    <name type="synonym">Ragi</name>
    <dbReference type="NCBI Taxonomy" id="4511"/>
    <lineage>
        <taxon>Eukaryota</taxon>
        <taxon>Viridiplantae</taxon>
        <taxon>Streptophyta</taxon>
        <taxon>Embryophyta</taxon>
        <taxon>Tracheophyta</taxon>
        <taxon>Spermatophyta</taxon>
        <taxon>Magnoliopsida</taxon>
        <taxon>Liliopsida</taxon>
        <taxon>Poales</taxon>
        <taxon>Poaceae</taxon>
        <taxon>PACMAD clade</taxon>
        <taxon>Chloridoideae</taxon>
        <taxon>Cynodonteae</taxon>
        <taxon>Eleusininae</taxon>
        <taxon>Eleusine</taxon>
    </lineage>
</organism>
<dbReference type="InterPro" id="IPR003441">
    <property type="entry name" value="NAC-dom"/>
</dbReference>
<accession>D2CP29</accession>
<dbReference type="Pfam" id="PF02365">
    <property type="entry name" value="NAM"/>
    <property type="match status" value="1"/>
</dbReference>
<feature type="compositionally biased region" description="Basic and acidic residues" evidence="6">
    <location>
        <begin position="344"/>
        <end position="355"/>
    </location>
</feature>
<dbReference type="GO" id="GO:1901002">
    <property type="term" value="P:positive regulation of response to salt stress"/>
    <property type="evidence" value="ECO:0007669"/>
    <property type="project" value="UniProtKB-ARBA"/>
</dbReference>